<evidence type="ECO:0000313" key="11">
    <source>
        <dbReference type="Proteomes" id="UP000294567"/>
    </source>
</evidence>
<feature type="transmembrane region" description="Helical" evidence="7">
    <location>
        <begin position="31"/>
        <end position="56"/>
    </location>
</feature>
<keyword evidence="6 7" id="KW-0472">Membrane</keyword>
<evidence type="ECO:0000313" key="10">
    <source>
        <dbReference type="EMBL" id="TCS85356.1"/>
    </source>
</evidence>
<evidence type="ECO:0000256" key="7">
    <source>
        <dbReference type="SAM" id="Phobius"/>
    </source>
</evidence>
<dbReference type="PANTHER" id="PTHR43394:SF1">
    <property type="entry name" value="ATP-BINDING CASSETTE SUB-FAMILY B MEMBER 10, MITOCHONDRIAL"/>
    <property type="match status" value="1"/>
</dbReference>
<comment type="subcellular location">
    <subcellularLocation>
        <location evidence="1">Cell membrane</location>
        <topology evidence="1">Multi-pass membrane protein</topology>
    </subcellularLocation>
</comment>
<dbReference type="CDD" id="cd03228">
    <property type="entry name" value="ABCC_MRP_Like"/>
    <property type="match status" value="1"/>
</dbReference>
<dbReference type="InterPro" id="IPR011527">
    <property type="entry name" value="ABC1_TM_dom"/>
</dbReference>
<evidence type="ECO:0000259" key="8">
    <source>
        <dbReference type="PROSITE" id="PS50893"/>
    </source>
</evidence>
<dbReference type="RefSeq" id="WP_132029741.1">
    <property type="nucleotide sequence ID" value="NZ_CP068564.1"/>
</dbReference>
<evidence type="ECO:0000256" key="6">
    <source>
        <dbReference type="ARBA" id="ARBA00023136"/>
    </source>
</evidence>
<evidence type="ECO:0000256" key="1">
    <source>
        <dbReference type="ARBA" id="ARBA00004651"/>
    </source>
</evidence>
<dbReference type="InterPro" id="IPR027417">
    <property type="entry name" value="P-loop_NTPase"/>
</dbReference>
<dbReference type="PROSITE" id="PS50893">
    <property type="entry name" value="ABC_TRANSPORTER_2"/>
    <property type="match status" value="1"/>
</dbReference>
<feature type="transmembrane region" description="Helical" evidence="7">
    <location>
        <begin position="153"/>
        <end position="171"/>
    </location>
</feature>
<dbReference type="Gene3D" id="3.40.50.300">
    <property type="entry name" value="P-loop containing nucleotide triphosphate hydrolases"/>
    <property type="match status" value="1"/>
</dbReference>
<dbReference type="InterPro" id="IPR036640">
    <property type="entry name" value="ABC1_TM_sf"/>
</dbReference>
<dbReference type="InterPro" id="IPR017871">
    <property type="entry name" value="ABC_transporter-like_CS"/>
</dbReference>
<keyword evidence="4 10" id="KW-0067">ATP-binding</keyword>
<gene>
    <name evidence="10" type="ORF">EDD65_1241</name>
</gene>
<dbReference type="Proteomes" id="UP000294567">
    <property type="component" value="Unassembled WGS sequence"/>
</dbReference>
<dbReference type="Pfam" id="PF00005">
    <property type="entry name" value="ABC_tran"/>
    <property type="match status" value="1"/>
</dbReference>
<comment type="caution">
    <text evidence="10">The sequence shown here is derived from an EMBL/GenBank/DDBJ whole genome shotgun (WGS) entry which is preliminary data.</text>
</comment>
<dbReference type="PANTHER" id="PTHR43394">
    <property type="entry name" value="ATP-DEPENDENT PERMEASE MDL1, MITOCHONDRIAL"/>
    <property type="match status" value="1"/>
</dbReference>
<feature type="transmembrane region" description="Helical" evidence="7">
    <location>
        <begin position="177"/>
        <end position="194"/>
    </location>
</feature>
<feature type="domain" description="ABC transporter" evidence="8">
    <location>
        <begin position="355"/>
        <end position="591"/>
    </location>
</feature>
<name>A0A4R3KNM8_9FIRM</name>
<organism evidence="10 11">
    <name type="scientific">Keratinibaculum paraultunense</name>
    <dbReference type="NCBI Taxonomy" id="1278232"/>
    <lineage>
        <taxon>Bacteria</taxon>
        <taxon>Bacillati</taxon>
        <taxon>Bacillota</taxon>
        <taxon>Tissierellia</taxon>
        <taxon>Tissierellales</taxon>
        <taxon>Tepidimicrobiaceae</taxon>
        <taxon>Keratinibaculum</taxon>
    </lineage>
</organism>
<dbReference type="SUPFAM" id="SSF90123">
    <property type="entry name" value="ABC transporter transmembrane region"/>
    <property type="match status" value="1"/>
</dbReference>
<dbReference type="InterPro" id="IPR003439">
    <property type="entry name" value="ABC_transporter-like_ATP-bd"/>
</dbReference>
<proteinExistence type="predicted"/>
<sequence>MIRKIIKNFNIIIKNNIFVLGIVWRLSKLRFLIKIIVTVISSILPTINIIIVRYIISLLESDIPRTDTMLRQLFIVIIGLTSMQLIPKLFLAFNSALIEPFLASKINNYMNEMFFDKAQLFEYKNFEDPNFYDKYTRALAQTENIPHMVFNSFFQLFGSIISILSLSALIISMDWVVIMFTMFVVLVNFIQSIISGKLDFNMAQVLTPISRRQNYLKRVLYNAAYAKEIQCNDVIGTGKRYYFEAFEKLLKILKRYGIKSVGLNVVSILLTTASSTTMMLYLFSRVWLGVYSIADYSALMSSSGQFEGTLKAFFESLSNFYRNSLEIDNLKFIYFYKRESTDGHLTLNAERPYTLEVKNLYFKYPNSDKYALKNISFKINAGEKVLLVGLNGSGKTTLIKILLGLYQPQRGEILINGINLKEYKREEILKKMGVVFQDYQTFAFTIKENISFEEEMNTRVYDILEELDLTPVIKALPNGMHTSLSKEFDTIGTLLSGGEAQKICIARALNKETGLYIFDEPSSALDPISEYKLNKLLDKITNKTVIIISHRLTTAITADNILFLKSGELVEQGTHKELMKRKGYYFDLFTKQAEKYGTEYLISSF</sequence>
<evidence type="ECO:0000259" key="9">
    <source>
        <dbReference type="PROSITE" id="PS50929"/>
    </source>
</evidence>
<dbReference type="Gene3D" id="1.20.1560.10">
    <property type="entry name" value="ABC transporter type 1, transmembrane domain"/>
    <property type="match status" value="1"/>
</dbReference>
<dbReference type="GO" id="GO:0015421">
    <property type="term" value="F:ABC-type oligopeptide transporter activity"/>
    <property type="evidence" value="ECO:0007669"/>
    <property type="project" value="TreeGrafter"/>
</dbReference>
<keyword evidence="5 7" id="KW-1133">Transmembrane helix</keyword>
<dbReference type="GO" id="GO:0005524">
    <property type="term" value="F:ATP binding"/>
    <property type="evidence" value="ECO:0007669"/>
    <property type="project" value="UniProtKB-KW"/>
</dbReference>
<dbReference type="PROSITE" id="PS00211">
    <property type="entry name" value="ABC_TRANSPORTER_1"/>
    <property type="match status" value="1"/>
</dbReference>
<evidence type="ECO:0000256" key="5">
    <source>
        <dbReference type="ARBA" id="ARBA00022989"/>
    </source>
</evidence>
<dbReference type="GO" id="GO:0005886">
    <property type="term" value="C:plasma membrane"/>
    <property type="evidence" value="ECO:0007669"/>
    <property type="project" value="UniProtKB-SubCell"/>
</dbReference>
<evidence type="ECO:0000256" key="2">
    <source>
        <dbReference type="ARBA" id="ARBA00022692"/>
    </source>
</evidence>
<feature type="transmembrane region" description="Helical" evidence="7">
    <location>
        <begin position="261"/>
        <end position="283"/>
    </location>
</feature>
<evidence type="ECO:0000256" key="3">
    <source>
        <dbReference type="ARBA" id="ARBA00022741"/>
    </source>
</evidence>
<feature type="domain" description="ABC transmembrane type-1" evidence="9">
    <location>
        <begin position="35"/>
        <end position="322"/>
    </location>
</feature>
<keyword evidence="3" id="KW-0547">Nucleotide-binding</keyword>
<keyword evidence="11" id="KW-1185">Reference proteome</keyword>
<dbReference type="PROSITE" id="PS50929">
    <property type="entry name" value="ABC_TM1F"/>
    <property type="match status" value="1"/>
</dbReference>
<dbReference type="GO" id="GO:0016887">
    <property type="term" value="F:ATP hydrolysis activity"/>
    <property type="evidence" value="ECO:0007669"/>
    <property type="project" value="InterPro"/>
</dbReference>
<dbReference type="OrthoDB" id="1699242at2"/>
<keyword evidence="2 7" id="KW-0812">Transmembrane</keyword>
<reference evidence="10 11" key="1">
    <citation type="submission" date="2019-03" db="EMBL/GenBank/DDBJ databases">
        <title>Genomic Encyclopedia of Type Strains, Phase IV (KMG-IV): sequencing the most valuable type-strain genomes for metagenomic binning, comparative biology and taxonomic classification.</title>
        <authorList>
            <person name="Goeker M."/>
        </authorList>
    </citation>
    <scope>NUCLEOTIDE SEQUENCE [LARGE SCALE GENOMIC DNA]</scope>
    <source>
        <strain evidence="10 11">DSM 26752</strain>
    </source>
</reference>
<dbReference type="InterPro" id="IPR039421">
    <property type="entry name" value="Type_1_exporter"/>
</dbReference>
<dbReference type="EMBL" id="SMAE01000024">
    <property type="protein sequence ID" value="TCS85356.1"/>
    <property type="molecule type" value="Genomic_DNA"/>
</dbReference>
<dbReference type="SMART" id="SM00382">
    <property type="entry name" value="AAA"/>
    <property type="match status" value="1"/>
</dbReference>
<protein>
    <submittedName>
        <fullName evidence="10">ATP-binding cassette subfamily B protein/ATP-binding cassette subfamily C protein</fullName>
    </submittedName>
</protein>
<dbReference type="InterPro" id="IPR003593">
    <property type="entry name" value="AAA+_ATPase"/>
</dbReference>
<evidence type="ECO:0000256" key="4">
    <source>
        <dbReference type="ARBA" id="ARBA00022840"/>
    </source>
</evidence>
<feature type="transmembrane region" description="Helical" evidence="7">
    <location>
        <begin position="68"/>
        <end position="86"/>
    </location>
</feature>
<accession>A0A4R3KNM8</accession>
<dbReference type="SUPFAM" id="SSF52540">
    <property type="entry name" value="P-loop containing nucleoside triphosphate hydrolases"/>
    <property type="match status" value="1"/>
</dbReference>
<dbReference type="AlphaFoldDB" id="A0A4R3KNM8"/>